<feature type="transmembrane region" description="Helical" evidence="6">
    <location>
        <begin position="41"/>
        <end position="59"/>
    </location>
</feature>
<dbReference type="PANTHER" id="PTHR42920:SF5">
    <property type="entry name" value="EAMA DOMAIN-CONTAINING PROTEIN"/>
    <property type="match status" value="1"/>
</dbReference>
<evidence type="ECO:0000256" key="6">
    <source>
        <dbReference type="SAM" id="Phobius"/>
    </source>
</evidence>
<dbReference type="AlphaFoldDB" id="A0A506UKR5"/>
<proteinExistence type="predicted"/>
<dbReference type="PANTHER" id="PTHR42920">
    <property type="entry name" value="OS03G0707200 PROTEIN-RELATED"/>
    <property type="match status" value="1"/>
</dbReference>
<evidence type="ECO:0000256" key="4">
    <source>
        <dbReference type="ARBA" id="ARBA00022989"/>
    </source>
</evidence>
<feature type="domain" description="EamA" evidence="7">
    <location>
        <begin position="15"/>
        <end position="142"/>
    </location>
</feature>
<evidence type="ECO:0000256" key="2">
    <source>
        <dbReference type="ARBA" id="ARBA00022475"/>
    </source>
</evidence>
<keyword evidence="9" id="KW-1185">Reference proteome</keyword>
<feature type="transmembrane region" description="Helical" evidence="6">
    <location>
        <begin position="186"/>
        <end position="207"/>
    </location>
</feature>
<name>A0A506UKR5_9PROT</name>
<dbReference type="Pfam" id="PF00892">
    <property type="entry name" value="EamA"/>
    <property type="match status" value="2"/>
</dbReference>
<keyword evidence="2" id="KW-1003">Cell membrane</keyword>
<evidence type="ECO:0000259" key="7">
    <source>
        <dbReference type="Pfam" id="PF00892"/>
    </source>
</evidence>
<accession>A0A506UKR5</accession>
<feature type="transmembrane region" description="Helical" evidence="6">
    <location>
        <begin position="161"/>
        <end position="179"/>
    </location>
</feature>
<feature type="transmembrane region" description="Helical" evidence="6">
    <location>
        <begin position="12"/>
        <end position="35"/>
    </location>
</feature>
<dbReference type="InterPro" id="IPR000620">
    <property type="entry name" value="EamA_dom"/>
</dbReference>
<evidence type="ECO:0000256" key="1">
    <source>
        <dbReference type="ARBA" id="ARBA00004651"/>
    </source>
</evidence>
<feature type="transmembrane region" description="Helical" evidence="6">
    <location>
        <begin position="71"/>
        <end position="91"/>
    </location>
</feature>
<evidence type="ECO:0000313" key="8">
    <source>
        <dbReference type="EMBL" id="TPW33941.1"/>
    </source>
</evidence>
<dbReference type="SUPFAM" id="SSF103481">
    <property type="entry name" value="Multidrug resistance efflux transporter EmrE"/>
    <property type="match status" value="2"/>
</dbReference>
<comment type="caution">
    <text evidence="8">The sequence shown here is derived from an EMBL/GenBank/DDBJ whole genome shotgun (WGS) entry which is preliminary data.</text>
</comment>
<sequence length="311" mass="33079">MALRVFLSRLPLPELALLAATVVWGGSYAAIHLALQFCGPLFFVGARFLIAGLITAALFARQLRRVTGREILAGMVIGVAVCLGQVLQTVGLETITISQSAFLTALYVPTVPLLQWLVMRRPPRLQAWLGLACAFIGLLLLTGQGLKGWASFGDFTPGDTLTLLSAVAVAFEIVLISWFGQARKPLNIANVTAVQLLATGVYALGAMPVFHETVPAFNWGWAGPALGLGVASVGIQLAMNWAQRDISPTRATLIYACEPIWGGLFGRFLDERLPAHAFLGAALIVAGVIISELKLKVPRSGARNRSGPKAG</sequence>
<comment type="subcellular location">
    <subcellularLocation>
        <location evidence="1">Cell membrane</location>
        <topology evidence="1">Multi-pass membrane protein</topology>
    </subcellularLocation>
</comment>
<dbReference type="Proteomes" id="UP000315037">
    <property type="component" value="Unassembled WGS sequence"/>
</dbReference>
<feature type="transmembrane region" description="Helical" evidence="6">
    <location>
        <begin position="97"/>
        <end position="118"/>
    </location>
</feature>
<dbReference type="EMBL" id="SORZ01000002">
    <property type="protein sequence ID" value="TPW33941.1"/>
    <property type="molecule type" value="Genomic_DNA"/>
</dbReference>
<dbReference type="RefSeq" id="WP_165600640.1">
    <property type="nucleotide sequence ID" value="NZ_SORZ01000002.1"/>
</dbReference>
<gene>
    <name evidence="8" type="ORF">E3202_04975</name>
</gene>
<protein>
    <submittedName>
        <fullName evidence="8">DMT family transporter</fullName>
    </submittedName>
</protein>
<dbReference type="InterPro" id="IPR037185">
    <property type="entry name" value="EmrE-like"/>
</dbReference>
<organism evidence="8 9">
    <name type="scientific">Oecophyllibacter saccharovorans</name>
    <dbReference type="NCBI Taxonomy" id="2558360"/>
    <lineage>
        <taxon>Bacteria</taxon>
        <taxon>Pseudomonadati</taxon>
        <taxon>Pseudomonadota</taxon>
        <taxon>Alphaproteobacteria</taxon>
        <taxon>Acetobacterales</taxon>
        <taxon>Acetobacteraceae</taxon>
        <taxon>Oecophyllibacter</taxon>
    </lineage>
</organism>
<keyword evidence="4 6" id="KW-1133">Transmembrane helix</keyword>
<evidence type="ECO:0000256" key="5">
    <source>
        <dbReference type="ARBA" id="ARBA00023136"/>
    </source>
</evidence>
<keyword evidence="5 6" id="KW-0472">Membrane</keyword>
<feature type="transmembrane region" description="Helical" evidence="6">
    <location>
        <begin position="219"/>
        <end position="239"/>
    </location>
</feature>
<reference evidence="8 9" key="1">
    <citation type="submission" date="2019-03" db="EMBL/GenBank/DDBJ databases">
        <title>The complete genome sequence of Neokomagataea sp. Jb2 NBRC113641.</title>
        <authorList>
            <person name="Chua K.-O."/>
            <person name="Chan K.-G."/>
            <person name="See-Too W.-S."/>
        </authorList>
    </citation>
    <scope>NUCLEOTIDE SEQUENCE [LARGE SCALE GENOMIC DNA]</scope>
    <source>
        <strain evidence="8 9">Jb2</strain>
    </source>
</reference>
<keyword evidence="3 6" id="KW-0812">Transmembrane</keyword>
<dbReference type="InterPro" id="IPR051258">
    <property type="entry name" value="Diverse_Substrate_Transporter"/>
</dbReference>
<evidence type="ECO:0000313" key="9">
    <source>
        <dbReference type="Proteomes" id="UP000315037"/>
    </source>
</evidence>
<feature type="domain" description="EamA" evidence="7">
    <location>
        <begin position="157"/>
        <end position="290"/>
    </location>
</feature>
<evidence type="ECO:0000256" key="3">
    <source>
        <dbReference type="ARBA" id="ARBA00022692"/>
    </source>
</evidence>
<feature type="transmembrane region" description="Helical" evidence="6">
    <location>
        <begin position="125"/>
        <end position="141"/>
    </location>
</feature>
<dbReference type="GO" id="GO:0005886">
    <property type="term" value="C:plasma membrane"/>
    <property type="evidence" value="ECO:0007669"/>
    <property type="project" value="UniProtKB-SubCell"/>
</dbReference>